<dbReference type="Pfam" id="PF08327">
    <property type="entry name" value="AHSA1"/>
    <property type="match status" value="1"/>
</dbReference>
<organism evidence="3 4">
    <name type="scientific">Sulfitobacter brevis</name>
    <dbReference type="NCBI Taxonomy" id="74348"/>
    <lineage>
        <taxon>Bacteria</taxon>
        <taxon>Pseudomonadati</taxon>
        <taxon>Pseudomonadota</taxon>
        <taxon>Alphaproteobacteria</taxon>
        <taxon>Rhodobacterales</taxon>
        <taxon>Roseobacteraceae</taxon>
        <taxon>Sulfitobacter</taxon>
    </lineage>
</organism>
<comment type="similarity">
    <text evidence="1">Belongs to the AHA1 family.</text>
</comment>
<protein>
    <submittedName>
        <fullName evidence="3">Uncharacterized conserved protein YndB, AHSA1/START domain</fullName>
    </submittedName>
</protein>
<reference evidence="3 4" key="1">
    <citation type="submission" date="2016-10" db="EMBL/GenBank/DDBJ databases">
        <authorList>
            <person name="de Groot N.N."/>
        </authorList>
    </citation>
    <scope>NUCLEOTIDE SEQUENCE [LARGE SCALE GENOMIC DNA]</scope>
    <source>
        <strain evidence="3 4">DSM 11443</strain>
    </source>
</reference>
<dbReference type="SUPFAM" id="SSF55961">
    <property type="entry name" value="Bet v1-like"/>
    <property type="match status" value="1"/>
</dbReference>
<keyword evidence="4" id="KW-1185">Reference proteome</keyword>
<dbReference type="InterPro" id="IPR013538">
    <property type="entry name" value="ASHA1/2-like_C"/>
</dbReference>
<gene>
    <name evidence="3" type="ORF">SAMN04488523_11811</name>
</gene>
<dbReference type="AlphaFoldDB" id="A0A1I2FXA6"/>
<dbReference type="Proteomes" id="UP000198977">
    <property type="component" value="Unassembled WGS sequence"/>
</dbReference>
<dbReference type="CDD" id="cd08896">
    <property type="entry name" value="SRPBCC_CalC_Aha1-like_3"/>
    <property type="match status" value="1"/>
</dbReference>
<dbReference type="RefSeq" id="WP_093925232.1">
    <property type="nucleotide sequence ID" value="NZ_FOMW01000018.1"/>
</dbReference>
<evidence type="ECO:0000259" key="2">
    <source>
        <dbReference type="Pfam" id="PF08327"/>
    </source>
</evidence>
<feature type="domain" description="Activator of Hsp90 ATPase homologue 1/2-like C-terminal" evidence="2">
    <location>
        <begin position="17"/>
        <end position="152"/>
    </location>
</feature>
<dbReference type="EMBL" id="FOMW01000018">
    <property type="protein sequence ID" value="SFF09583.1"/>
    <property type="molecule type" value="Genomic_DNA"/>
</dbReference>
<dbReference type="STRING" id="74348.SAMN04488523_11811"/>
<sequence>MAESKNIHALVLELTLDAPRDKVWRCWTEAALLPEWFAPKPFTTEVERLDLRVGGANVFILRGPNGEEYRNPGVYLEVVPNERLVFTDAYTEAWIPSAKPFMTAEIALRDAERGKTQYTATARHWSAEDRESHEKMGFREGWTQAARQLEALARTL</sequence>
<dbReference type="Gene3D" id="3.30.530.20">
    <property type="match status" value="1"/>
</dbReference>
<dbReference type="OrthoDB" id="9805228at2"/>
<evidence type="ECO:0000256" key="1">
    <source>
        <dbReference type="ARBA" id="ARBA00006817"/>
    </source>
</evidence>
<proteinExistence type="inferred from homology"/>
<dbReference type="InterPro" id="IPR023393">
    <property type="entry name" value="START-like_dom_sf"/>
</dbReference>
<evidence type="ECO:0000313" key="4">
    <source>
        <dbReference type="Proteomes" id="UP000198977"/>
    </source>
</evidence>
<evidence type="ECO:0000313" key="3">
    <source>
        <dbReference type="EMBL" id="SFF09583.1"/>
    </source>
</evidence>
<accession>A0A1I2FXA6</accession>
<name>A0A1I2FXA6_9RHOB</name>